<evidence type="ECO:0000259" key="10">
    <source>
        <dbReference type="Pfam" id="PF26253"/>
    </source>
</evidence>
<evidence type="ECO:0000256" key="7">
    <source>
        <dbReference type="ARBA" id="ARBA00048744"/>
    </source>
</evidence>
<comment type="similarity">
    <text evidence="1 8">Belongs to the RdRP family.</text>
</comment>
<evidence type="ECO:0000256" key="4">
    <source>
        <dbReference type="ARBA" id="ARBA00022695"/>
    </source>
</evidence>
<dbReference type="AlphaFoldDB" id="A0A4P9XMJ3"/>
<evidence type="ECO:0000256" key="1">
    <source>
        <dbReference type="ARBA" id="ARBA00005762"/>
    </source>
</evidence>
<dbReference type="GO" id="GO:0031380">
    <property type="term" value="C:nuclear RNA-directed RNA polymerase complex"/>
    <property type="evidence" value="ECO:0007669"/>
    <property type="project" value="TreeGrafter"/>
</dbReference>
<evidence type="ECO:0000256" key="3">
    <source>
        <dbReference type="ARBA" id="ARBA00022679"/>
    </source>
</evidence>
<name>A0A4P9XMJ3_9FUNG</name>
<evidence type="ECO:0000256" key="6">
    <source>
        <dbReference type="ARBA" id="ARBA00023158"/>
    </source>
</evidence>
<protein>
    <recommendedName>
        <fullName evidence="8">RNA-dependent RNA polymerase</fullName>
        <ecNumber evidence="8">2.7.7.48</ecNumber>
    </recommendedName>
</protein>
<dbReference type="PANTHER" id="PTHR23079">
    <property type="entry name" value="RNA-DEPENDENT RNA POLYMERASE"/>
    <property type="match status" value="1"/>
</dbReference>
<evidence type="ECO:0000256" key="5">
    <source>
        <dbReference type="ARBA" id="ARBA00022884"/>
    </source>
</evidence>
<dbReference type="EC" id="2.7.7.48" evidence="8"/>
<keyword evidence="12" id="KW-1185">Reference proteome</keyword>
<accession>A0A4P9XMJ3</accession>
<keyword evidence="5 8" id="KW-0694">RNA-binding</keyword>
<dbReference type="OrthoDB" id="6513042at2759"/>
<keyword evidence="2 8" id="KW-0696">RNA-directed RNA polymerase</keyword>
<gene>
    <name evidence="11" type="ORF">THASP1DRAFT_18269</name>
</gene>
<dbReference type="InterPro" id="IPR058752">
    <property type="entry name" value="RDRP_C_head"/>
</dbReference>
<dbReference type="InterPro" id="IPR007855">
    <property type="entry name" value="RDRP"/>
</dbReference>
<sequence length="682" mass="77328">MACTALEHVAHHSRGSSNPTERLRKVLDRLRSNRDANGQPILRRMRLPSYCVTVRKAVVTPNKVYLLAPLTETSNRVVRHFSQYADRFMRVQFLDDNMLRLGGSKQTCAELLERVRHALRSGIRVAGRHYEFLAFSSSQLREHGCWFFTPETTPDGMTAAKIRTWMGDFSNIRNVALYAARMGQCFSSTRFVSGLSVADITDIPDVKRNGHCFSDGVGRVSRELAYDVQRALGLKHCPSAFQFRLGGCKGMLSVTDGLSGKQVQIRPSQRKFESQHWNLEAVRVACYTTGYLNRQFIVLLTTQGVKRQVILDRRDQMVSELDRMLEQPDAAIRILLHNHNTCNVAQRLVSLIRVGLMERQDPYVANLLRLFRTTLFNDLKKKAKIQIKDSTMMMGVMDETGLLGVDQIFVQFVDPLEPGRKRIITGRCLVTRHPGLHPGDIRVVTAVDLPALHSMVDCIVFSQHGMRDIPSQCGGGDLDGDEFTQVAHSIALATYCIWDQELLPPEIHPPMDYTAPARTTVPRVTMDRIKEFFVDYIMSDNLGMISNAHLAWADGSPNGARHPNCIQLARLHSCAVDFPKTGAPATMPAELRPLRYPDFMEKSDKPTYRSRTVLGEIYRSTTLDDFSPQMDTCFDERFLVAGYEDYLEDAREVKRDYDATIRDVMRQFEVGTEWEVVSGWVV</sequence>
<dbReference type="Proteomes" id="UP000271241">
    <property type="component" value="Unassembled WGS sequence"/>
</dbReference>
<feature type="domain" description="RDRP C-terminal head" evidence="10">
    <location>
        <begin position="635"/>
        <end position="681"/>
    </location>
</feature>
<dbReference type="STRING" id="78915.A0A4P9XMJ3"/>
<dbReference type="Pfam" id="PF26253">
    <property type="entry name" value="RdRP_head"/>
    <property type="match status" value="1"/>
</dbReference>
<evidence type="ECO:0000256" key="2">
    <source>
        <dbReference type="ARBA" id="ARBA00022484"/>
    </source>
</evidence>
<proteinExistence type="inferred from homology"/>
<evidence type="ECO:0000256" key="8">
    <source>
        <dbReference type="RuleBase" id="RU363098"/>
    </source>
</evidence>
<keyword evidence="3 8" id="KW-0808">Transferase</keyword>
<feature type="domain" description="RDRP core" evidence="9">
    <location>
        <begin position="59"/>
        <end position="620"/>
    </location>
</feature>
<evidence type="ECO:0000313" key="12">
    <source>
        <dbReference type="Proteomes" id="UP000271241"/>
    </source>
</evidence>
<dbReference type="GO" id="GO:0003968">
    <property type="term" value="F:RNA-directed RNA polymerase activity"/>
    <property type="evidence" value="ECO:0007669"/>
    <property type="project" value="UniProtKB-KW"/>
</dbReference>
<dbReference type="InterPro" id="IPR057596">
    <property type="entry name" value="RDRP_core"/>
</dbReference>
<evidence type="ECO:0000259" key="9">
    <source>
        <dbReference type="Pfam" id="PF05183"/>
    </source>
</evidence>
<comment type="catalytic activity">
    <reaction evidence="7 8">
        <text>RNA(n) + a ribonucleoside 5'-triphosphate = RNA(n+1) + diphosphate</text>
        <dbReference type="Rhea" id="RHEA:21248"/>
        <dbReference type="Rhea" id="RHEA-COMP:14527"/>
        <dbReference type="Rhea" id="RHEA-COMP:17342"/>
        <dbReference type="ChEBI" id="CHEBI:33019"/>
        <dbReference type="ChEBI" id="CHEBI:61557"/>
        <dbReference type="ChEBI" id="CHEBI:140395"/>
        <dbReference type="EC" id="2.7.7.48"/>
    </reaction>
</comment>
<keyword evidence="6" id="KW-0943">RNA-mediated gene silencing</keyword>
<dbReference type="PANTHER" id="PTHR23079:SF55">
    <property type="entry name" value="RNA-DIRECTED RNA POLYMERASE"/>
    <property type="match status" value="1"/>
</dbReference>
<reference evidence="12" key="1">
    <citation type="journal article" date="2018" name="Nat. Microbiol.">
        <title>Leveraging single-cell genomics to expand the fungal tree of life.</title>
        <authorList>
            <person name="Ahrendt S.R."/>
            <person name="Quandt C.A."/>
            <person name="Ciobanu D."/>
            <person name="Clum A."/>
            <person name="Salamov A."/>
            <person name="Andreopoulos B."/>
            <person name="Cheng J.F."/>
            <person name="Woyke T."/>
            <person name="Pelin A."/>
            <person name="Henrissat B."/>
            <person name="Reynolds N.K."/>
            <person name="Benny G.L."/>
            <person name="Smith M.E."/>
            <person name="James T.Y."/>
            <person name="Grigoriev I.V."/>
        </authorList>
    </citation>
    <scope>NUCLEOTIDE SEQUENCE [LARGE SCALE GENOMIC DNA]</scope>
    <source>
        <strain evidence="12">RSA 1356</strain>
    </source>
</reference>
<evidence type="ECO:0000313" key="11">
    <source>
        <dbReference type="EMBL" id="RKP06601.1"/>
    </source>
</evidence>
<organism evidence="11 12">
    <name type="scientific">Thamnocephalis sphaerospora</name>
    <dbReference type="NCBI Taxonomy" id="78915"/>
    <lineage>
        <taxon>Eukaryota</taxon>
        <taxon>Fungi</taxon>
        <taxon>Fungi incertae sedis</taxon>
        <taxon>Zoopagomycota</taxon>
        <taxon>Zoopagomycotina</taxon>
        <taxon>Zoopagomycetes</taxon>
        <taxon>Zoopagales</taxon>
        <taxon>Sigmoideomycetaceae</taxon>
        <taxon>Thamnocephalis</taxon>
    </lineage>
</organism>
<feature type="non-terminal residue" evidence="11">
    <location>
        <position position="682"/>
    </location>
</feature>
<keyword evidence="4 8" id="KW-0548">Nucleotidyltransferase</keyword>
<dbReference type="Pfam" id="PF05183">
    <property type="entry name" value="RdRP"/>
    <property type="match status" value="1"/>
</dbReference>
<dbReference type="GO" id="GO:0003723">
    <property type="term" value="F:RNA binding"/>
    <property type="evidence" value="ECO:0007669"/>
    <property type="project" value="UniProtKB-KW"/>
</dbReference>
<dbReference type="GO" id="GO:0030422">
    <property type="term" value="P:siRNA processing"/>
    <property type="evidence" value="ECO:0007669"/>
    <property type="project" value="TreeGrafter"/>
</dbReference>
<dbReference type="EMBL" id="KZ992852">
    <property type="protein sequence ID" value="RKP06601.1"/>
    <property type="molecule type" value="Genomic_DNA"/>
</dbReference>